<keyword evidence="1" id="KW-0732">Signal</keyword>
<dbReference type="InterPro" id="IPR003646">
    <property type="entry name" value="SH3-like_bac-type"/>
</dbReference>
<protein>
    <submittedName>
        <fullName evidence="3">Bacterial SH3 domain protein</fullName>
    </submittedName>
</protein>
<feature type="chain" id="PRO_5012669585" evidence="1">
    <location>
        <begin position="20"/>
        <end position="106"/>
    </location>
</feature>
<keyword evidence="4" id="KW-1185">Reference proteome</keyword>
<dbReference type="Proteomes" id="UP000225972">
    <property type="component" value="Unassembled WGS sequence"/>
</dbReference>
<reference evidence="4" key="1">
    <citation type="submission" date="2017-05" db="EMBL/GenBank/DDBJ databases">
        <authorList>
            <person name="Rodrigo-Torres L."/>
            <person name="Arahal R. D."/>
            <person name="Lucena T."/>
        </authorList>
    </citation>
    <scope>NUCLEOTIDE SEQUENCE [LARGE SCALE GENOMIC DNA]</scope>
    <source>
        <strain evidence="4">CECT 8649</strain>
    </source>
</reference>
<evidence type="ECO:0000259" key="2">
    <source>
        <dbReference type="PROSITE" id="PS51781"/>
    </source>
</evidence>
<dbReference type="OrthoDB" id="8457065at2"/>
<organism evidence="3 4">
    <name type="scientific">Pelagimonas phthalicica</name>
    <dbReference type="NCBI Taxonomy" id="1037362"/>
    <lineage>
        <taxon>Bacteria</taxon>
        <taxon>Pseudomonadati</taxon>
        <taxon>Pseudomonadota</taxon>
        <taxon>Alphaproteobacteria</taxon>
        <taxon>Rhodobacterales</taxon>
        <taxon>Roseobacteraceae</taxon>
        <taxon>Pelagimonas</taxon>
    </lineage>
</organism>
<sequence>MKKLLISAIIAATAMGATAATASTAWIEKGVKLNARSGPGTYYKVIGTFHPCTKIHVVGWKNGWAKVSYNHHYYWVSGKYLQNHSCNHYVKPKKKHYGHSHGHKHY</sequence>
<dbReference type="SMART" id="SM00287">
    <property type="entry name" value="SH3b"/>
    <property type="match status" value="1"/>
</dbReference>
<evidence type="ECO:0000313" key="3">
    <source>
        <dbReference type="EMBL" id="SMX28243.1"/>
    </source>
</evidence>
<dbReference type="Pfam" id="PF08239">
    <property type="entry name" value="SH3_3"/>
    <property type="match status" value="1"/>
</dbReference>
<evidence type="ECO:0000313" key="4">
    <source>
        <dbReference type="Proteomes" id="UP000225972"/>
    </source>
</evidence>
<dbReference type="RefSeq" id="WP_099245449.1">
    <property type="nucleotide sequence ID" value="NZ_FXXP01000002.1"/>
</dbReference>
<feature type="signal peptide" evidence="1">
    <location>
        <begin position="1"/>
        <end position="19"/>
    </location>
</feature>
<dbReference type="EMBL" id="FXXP01000002">
    <property type="protein sequence ID" value="SMX28243.1"/>
    <property type="molecule type" value="Genomic_DNA"/>
</dbReference>
<proteinExistence type="predicted"/>
<dbReference type="PROSITE" id="PS51781">
    <property type="entry name" value="SH3B"/>
    <property type="match status" value="1"/>
</dbReference>
<accession>A0A238JCX8</accession>
<dbReference type="Gene3D" id="2.30.30.40">
    <property type="entry name" value="SH3 Domains"/>
    <property type="match status" value="1"/>
</dbReference>
<feature type="domain" description="SH3b" evidence="2">
    <location>
        <begin position="23"/>
        <end position="85"/>
    </location>
</feature>
<name>A0A238JCX8_9RHOB</name>
<dbReference type="AlphaFoldDB" id="A0A238JCX8"/>
<evidence type="ECO:0000256" key="1">
    <source>
        <dbReference type="SAM" id="SignalP"/>
    </source>
</evidence>
<gene>
    <name evidence="3" type="ORF">TRP8649_02359</name>
</gene>